<evidence type="ECO:0000313" key="3">
    <source>
        <dbReference type="Proteomes" id="UP000278398"/>
    </source>
</evidence>
<dbReference type="InterPro" id="IPR009642">
    <property type="entry name" value="DUF1236"/>
</dbReference>
<feature type="compositionally biased region" description="Low complexity" evidence="1">
    <location>
        <begin position="117"/>
        <end position="126"/>
    </location>
</feature>
<sequence length="340" mass="34597">MVPVRNGPETEPGTSPSIGGSSCASPLRLVAGRQAEDLRMGKHIHRSQANSSGRNPHDTKTTEVRTACSEFKENDMRPILTKTLAIVLLAGTATFATQAGAQGDTTLKPVAGAKAGAQAGGTSASKPSVSAGGGAELTRPSSENAASQSAPGQQMRSGDVDSAAVAAPGQLHKSGEVDSAAEAAPGQLNRAASDDTAKGGNSASQYAPGQQMRSGDVDSAADAAPGQLQKSGDVDSAAEAAPGQLKDGVSGETTASIDLSAEQRSEFRQVIVETNVAPVDVDMQVSIGATVPGSVTLHPLPPRIVEIVPAYRSYQYFVLAGGQIVIVEPATMEVVYVIRS</sequence>
<accession>A0A429YSH0</accession>
<feature type="compositionally biased region" description="Polar residues" evidence="1">
    <location>
        <begin position="139"/>
        <end position="156"/>
    </location>
</feature>
<dbReference type="Pfam" id="PF06823">
    <property type="entry name" value="DUF1236"/>
    <property type="match status" value="1"/>
</dbReference>
<reference evidence="2 3" key="1">
    <citation type="submission" date="2018-12" db="EMBL/GenBank/DDBJ databases">
        <title>Mesorhizobium carbonis sp. nov., isolated from coal mine water.</title>
        <authorList>
            <person name="Xin W."/>
            <person name="Xu Z."/>
            <person name="Xiang F."/>
            <person name="Zhang J."/>
            <person name="Xi L."/>
            <person name="Liu J."/>
        </authorList>
    </citation>
    <scope>NUCLEOTIDE SEQUENCE [LARGE SCALE GENOMIC DNA]</scope>
    <source>
        <strain evidence="2 3">B2.3</strain>
    </source>
</reference>
<feature type="compositionally biased region" description="Polar residues" evidence="1">
    <location>
        <begin position="12"/>
        <end position="24"/>
    </location>
</feature>
<dbReference type="Proteomes" id="UP000278398">
    <property type="component" value="Unassembled WGS sequence"/>
</dbReference>
<gene>
    <name evidence="2" type="ORF">EJC49_21495</name>
</gene>
<evidence type="ECO:0000313" key="2">
    <source>
        <dbReference type="EMBL" id="RST84324.1"/>
    </source>
</evidence>
<protein>
    <submittedName>
        <fullName evidence="2">DUF1236 domain-containing protein</fullName>
    </submittedName>
</protein>
<name>A0A429YSH0_9HYPH</name>
<organism evidence="2 3">
    <name type="scientific">Aquibium carbonis</name>
    <dbReference type="NCBI Taxonomy" id="2495581"/>
    <lineage>
        <taxon>Bacteria</taxon>
        <taxon>Pseudomonadati</taxon>
        <taxon>Pseudomonadota</taxon>
        <taxon>Alphaproteobacteria</taxon>
        <taxon>Hyphomicrobiales</taxon>
        <taxon>Phyllobacteriaceae</taxon>
        <taxon>Aquibium</taxon>
    </lineage>
</organism>
<feature type="region of interest" description="Disordered" evidence="1">
    <location>
        <begin position="117"/>
        <end position="163"/>
    </location>
</feature>
<feature type="region of interest" description="Disordered" evidence="1">
    <location>
        <begin position="189"/>
        <end position="252"/>
    </location>
</feature>
<comment type="caution">
    <text evidence="2">The sequence shown here is derived from an EMBL/GenBank/DDBJ whole genome shotgun (WGS) entry which is preliminary data.</text>
</comment>
<proteinExistence type="predicted"/>
<feature type="region of interest" description="Disordered" evidence="1">
    <location>
        <begin position="1"/>
        <end position="64"/>
    </location>
</feature>
<dbReference type="EMBL" id="RWKW01000097">
    <property type="protein sequence ID" value="RST84324.1"/>
    <property type="molecule type" value="Genomic_DNA"/>
</dbReference>
<dbReference type="AlphaFoldDB" id="A0A429YSH0"/>
<evidence type="ECO:0000256" key="1">
    <source>
        <dbReference type="SAM" id="MobiDB-lite"/>
    </source>
</evidence>
<dbReference type="PROSITE" id="PS51257">
    <property type="entry name" value="PROKAR_LIPOPROTEIN"/>
    <property type="match status" value="1"/>
</dbReference>
<feature type="compositionally biased region" description="Polar residues" evidence="1">
    <location>
        <begin position="199"/>
        <end position="213"/>
    </location>
</feature>
<dbReference type="OrthoDB" id="102964at2"/>
<keyword evidence="3" id="KW-1185">Reference proteome</keyword>
<dbReference type="Gene3D" id="3.10.450.160">
    <property type="entry name" value="inner membrane protein cigr"/>
    <property type="match status" value="1"/>
</dbReference>